<dbReference type="InterPro" id="IPR011826">
    <property type="entry name" value="HAcnase/IPMdehydase_lsu_prok"/>
</dbReference>
<dbReference type="GO" id="GO:0003994">
    <property type="term" value="F:aconitate hydratase activity"/>
    <property type="evidence" value="ECO:0007669"/>
    <property type="project" value="UniProtKB-EC"/>
</dbReference>
<dbReference type="GO" id="GO:0003861">
    <property type="term" value="F:3-isopropylmalate dehydratase activity"/>
    <property type="evidence" value="ECO:0007669"/>
    <property type="project" value="UniProtKB-UniRule"/>
</dbReference>
<feature type="domain" description="Aconitase/3-isopropylmalate dehydratase large subunit alpha/beta/alpha" evidence="8">
    <location>
        <begin position="7"/>
        <end position="276"/>
    </location>
</feature>
<dbReference type="PANTHER" id="PTHR43822">
    <property type="entry name" value="HOMOACONITASE, MITOCHONDRIAL-RELATED"/>
    <property type="match status" value="1"/>
</dbReference>
<evidence type="ECO:0000259" key="8">
    <source>
        <dbReference type="Pfam" id="PF00330"/>
    </source>
</evidence>
<protein>
    <recommendedName>
        <fullName evidence="7">3-isopropylmalate dehydratase large subunit</fullName>
        <ecNumber evidence="7">4.2.1.33</ecNumber>
    </recommendedName>
    <alternativeName>
        <fullName evidence="7">Alpha-IPM isomerase</fullName>
        <shortName evidence="7">IPMI</shortName>
    </alternativeName>
    <alternativeName>
        <fullName evidence="7">Isopropylmalate isomerase</fullName>
    </alternativeName>
</protein>
<dbReference type="EMBL" id="JJRY01000014">
    <property type="protein sequence ID" value="KEF37525.1"/>
    <property type="molecule type" value="Genomic_DNA"/>
</dbReference>
<keyword evidence="7" id="KW-0432">Leucine biosynthesis</keyword>
<dbReference type="GO" id="GO:0009098">
    <property type="term" value="P:L-leucine biosynthetic process"/>
    <property type="evidence" value="ECO:0007669"/>
    <property type="project" value="UniProtKB-UniRule"/>
</dbReference>
<accession>A0A072NWA0</accession>
<evidence type="ECO:0000256" key="5">
    <source>
        <dbReference type="ARBA" id="ARBA00023239"/>
    </source>
</evidence>
<keyword evidence="4 7" id="KW-0411">Iron-sulfur</keyword>
<proteinExistence type="inferred from homology"/>
<feature type="binding site" evidence="7">
    <location>
        <position position="350"/>
    </location>
    <ligand>
        <name>[4Fe-4S] cluster</name>
        <dbReference type="ChEBI" id="CHEBI:49883"/>
    </ligand>
</feature>
<comment type="pathway">
    <text evidence="7">Amino-acid biosynthesis; L-leucine biosynthesis; L-leucine from 3-methyl-2-oxobutanoate: step 2/4.</text>
</comment>
<evidence type="ECO:0000256" key="7">
    <source>
        <dbReference type="HAMAP-Rule" id="MF_01027"/>
    </source>
</evidence>
<sequence length="415" mass="44338">MGQTMIEKIISSHAGKDIFQNEIAIVDVDMVMASDTTAPLTIKSFEEMGGINVWDRSKVVFVIDHAAPAPNERIANLHSLMRDFAKKQSIILYDAGDGICHQLMVENQHVKPGQLVLGADSHTCTYGALGAFATGVGSTDLAAVLLTGKTWIKVPETIKIQLNGTLQPGVSAKDLILFIVGHLGIDGATYKAIEFTGEAIKELSLDSRLTIANMAIEMGAKAGFVDTDGLKLSYDFEHIKADEDVIYDSVHVFDVSQLEPQVAIPHSPDNVKPISEVEGVSINQAFLGSCTNGRLEDLHEAAKILKGKKIHPNVRMIIAAASMDVHIKAVQDGTAEILMRSGATFLPSGCGPCVGTHLGVPGNEEGIISSTNRNFRGRMGNRNSNVYLASPATVAASALYGKITNPKLLLEGAVK</sequence>
<keyword evidence="7" id="KW-0100">Branched-chain amino acid biosynthesis</keyword>
<dbReference type="EC" id="4.2.1.33" evidence="7"/>
<evidence type="ECO:0000313" key="9">
    <source>
        <dbReference type="EMBL" id="KEF37525.1"/>
    </source>
</evidence>
<dbReference type="Proteomes" id="UP000027936">
    <property type="component" value="Unassembled WGS sequence"/>
</dbReference>
<evidence type="ECO:0000256" key="6">
    <source>
        <dbReference type="ARBA" id="ARBA00023501"/>
    </source>
</evidence>
<dbReference type="GO" id="GO:0051539">
    <property type="term" value="F:4 iron, 4 sulfur cluster binding"/>
    <property type="evidence" value="ECO:0007669"/>
    <property type="project" value="UniProtKB-KW"/>
</dbReference>
<comment type="catalytic activity">
    <reaction evidence="6">
        <text>citrate = D-threo-isocitrate</text>
        <dbReference type="Rhea" id="RHEA:10336"/>
        <dbReference type="ChEBI" id="CHEBI:15562"/>
        <dbReference type="ChEBI" id="CHEBI:16947"/>
        <dbReference type="EC" id="4.2.1.3"/>
    </reaction>
</comment>
<dbReference type="NCBIfam" id="NF001614">
    <property type="entry name" value="PRK00402.1"/>
    <property type="match status" value="1"/>
</dbReference>
<comment type="similarity">
    <text evidence="7">Belongs to the aconitase/IPM isomerase family. LeuC type 2 subfamily.</text>
</comment>
<dbReference type="InterPro" id="IPR033941">
    <property type="entry name" value="IPMI_cat"/>
</dbReference>
<feature type="binding site" evidence="7">
    <location>
        <position position="290"/>
    </location>
    <ligand>
        <name>[4Fe-4S] cluster</name>
        <dbReference type="ChEBI" id="CHEBI:49883"/>
    </ligand>
</feature>
<comment type="catalytic activity">
    <reaction evidence="7">
        <text>(2R,3S)-3-isopropylmalate = (2S)-2-isopropylmalate</text>
        <dbReference type="Rhea" id="RHEA:32287"/>
        <dbReference type="ChEBI" id="CHEBI:1178"/>
        <dbReference type="ChEBI" id="CHEBI:35121"/>
        <dbReference type="EC" id="4.2.1.33"/>
    </reaction>
</comment>
<organism evidence="9 10">
    <name type="scientific">Schinkia azotoformans MEV2011</name>
    <dbReference type="NCBI Taxonomy" id="1348973"/>
    <lineage>
        <taxon>Bacteria</taxon>
        <taxon>Bacillati</taxon>
        <taxon>Bacillota</taxon>
        <taxon>Bacilli</taxon>
        <taxon>Bacillales</taxon>
        <taxon>Bacillaceae</taxon>
        <taxon>Calidifontibacillus/Schinkia group</taxon>
        <taxon>Schinkia</taxon>
    </lineage>
</organism>
<keyword evidence="2 7" id="KW-0479">Metal-binding</keyword>
<keyword evidence="7" id="KW-0028">Amino-acid biosynthesis</keyword>
<comment type="subunit">
    <text evidence="7">Heterodimer of LeuC and LeuD.</text>
</comment>
<keyword evidence="3 7" id="KW-0408">Iron</keyword>
<dbReference type="PATRIC" id="fig|1348973.3.peg.3211"/>
<name>A0A072NWA0_SCHAZ</name>
<feature type="binding site" evidence="7">
    <location>
        <position position="353"/>
    </location>
    <ligand>
        <name>[4Fe-4S] cluster</name>
        <dbReference type="ChEBI" id="CHEBI:49883"/>
    </ligand>
</feature>
<dbReference type="UniPathway" id="UPA00048">
    <property type="reaction ID" value="UER00071"/>
</dbReference>
<dbReference type="NCBIfam" id="TIGR02086">
    <property type="entry name" value="IPMI_arch"/>
    <property type="match status" value="1"/>
</dbReference>
<dbReference type="PANTHER" id="PTHR43822:SF2">
    <property type="entry name" value="HOMOACONITASE, MITOCHONDRIAL"/>
    <property type="match status" value="1"/>
</dbReference>
<dbReference type="NCBIfam" id="TIGR01343">
    <property type="entry name" value="hacA_fam"/>
    <property type="match status" value="1"/>
</dbReference>
<comment type="caution">
    <text evidence="9">The sequence shown here is derived from an EMBL/GenBank/DDBJ whole genome shotgun (WGS) entry which is preliminary data.</text>
</comment>
<dbReference type="CDD" id="cd01583">
    <property type="entry name" value="IPMI"/>
    <property type="match status" value="1"/>
</dbReference>
<evidence type="ECO:0000256" key="2">
    <source>
        <dbReference type="ARBA" id="ARBA00022723"/>
    </source>
</evidence>
<dbReference type="InterPro" id="IPR036008">
    <property type="entry name" value="Aconitase_4Fe-4S_dom"/>
</dbReference>
<evidence type="ECO:0000313" key="10">
    <source>
        <dbReference type="Proteomes" id="UP000027936"/>
    </source>
</evidence>
<dbReference type="OrthoDB" id="9802769at2"/>
<dbReference type="SUPFAM" id="SSF53732">
    <property type="entry name" value="Aconitase iron-sulfur domain"/>
    <property type="match status" value="1"/>
</dbReference>
<dbReference type="Gene3D" id="3.30.499.10">
    <property type="entry name" value="Aconitase, domain 3"/>
    <property type="match status" value="2"/>
</dbReference>
<dbReference type="GO" id="GO:0046872">
    <property type="term" value="F:metal ion binding"/>
    <property type="evidence" value="ECO:0007669"/>
    <property type="project" value="UniProtKB-KW"/>
</dbReference>
<dbReference type="PROSITE" id="PS00450">
    <property type="entry name" value="ACONITASE_1"/>
    <property type="match status" value="1"/>
</dbReference>
<dbReference type="InterPro" id="IPR015931">
    <property type="entry name" value="Acnase/IPM_dHydase_lsu_aba_1/3"/>
</dbReference>
<evidence type="ECO:0000256" key="3">
    <source>
        <dbReference type="ARBA" id="ARBA00023004"/>
    </source>
</evidence>
<keyword evidence="5 7" id="KW-0456">Lyase</keyword>
<dbReference type="InterPro" id="IPR050067">
    <property type="entry name" value="IPM_dehydratase_rel_enz"/>
</dbReference>
<dbReference type="Pfam" id="PF00330">
    <property type="entry name" value="Aconitase"/>
    <property type="match status" value="1"/>
</dbReference>
<comment type="function">
    <text evidence="7">Catalyzes the isomerization between 2-isopropylmalate and 3-isopropylmalate, via the formation of 2-isopropylmaleate.</text>
</comment>
<evidence type="ECO:0000256" key="4">
    <source>
        <dbReference type="ARBA" id="ARBA00023014"/>
    </source>
</evidence>
<dbReference type="PRINTS" id="PR00415">
    <property type="entry name" value="ACONITASE"/>
</dbReference>
<dbReference type="InterPro" id="IPR001030">
    <property type="entry name" value="Acoase/IPM_deHydtase_lsu_aba"/>
</dbReference>
<keyword evidence="1 7" id="KW-0004">4Fe-4S</keyword>
<dbReference type="InterPro" id="IPR018136">
    <property type="entry name" value="Aconitase_4Fe-4S_BS"/>
</dbReference>
<comment type="cofactor">
    <cofactor evidence="7">
        <name>[4Fe-4S] cluster</name>
        <dbReference type="ChEBI" id="CHEBI:49883"/>
    </cofactor>
    <text evidence="7">Binds 1 [4Fe-4S] cluster per subunit.</text>
</comment>
<dbReference type="RefSeq" id="WP_035196868.1">
    <property type="nucleotide sequence ID" value="NZ_JJRY01000014.1"/>
</dbReference>
<dbReference type="AlphaFoldDB" id="A0A072NWA0"/>
<dbReference type="InterPro" id="IPR006251">
    <property type="entry name" value="Homoacnase/IPMdehydase_lsu"/>
</dbReference>
<gene>
    <name evidence="7" type="primary">leuC</name>
    <name evidence="9" type="ORF">M670_03333</name>
</gene>
<evidence type="ECO:0000256" key="1">
    <source>
        <dbReference type="ARBA" id="ARBA00022485"/>
    </source>
</evidence>
<dbReference type="HAMAP" id="MF_01027">
    <property type="entry name" value="LeuC_type2"/>
    <property type="match status" value="1"/>
</dbReference>
<reference evidence="9 10" key="1">
    <citation type="submission" date="2014-04" db="EMBL/GenBank/DDBJ databases">
        <title>Draft genome sequence of Bacillus azotoformans MEV2011, a (co-) denitrifying strain unable to grow in the presence of oxygen.</title>
        <authorList>
            <person name="Nielsen M."/>
            <person name="Schreiber L."/>
            <person name="Finster K."/>
            <person name="Schramm A."/>
        </authorList>
    </citation>
    <scope>NUCLEOTIDE SEQUENCE [LARGE SCALE GENOMIC DNA]</scope>
    <source>
        <strain evidence="9 10">MEV2011</strain>
    </source>
</reference>